<accession>A0A392S539</accession>
<protein>
    <submittedName>
        <fullName evidence="2">Uncharacterized protein</fullName>
    </submittedName>
</protein>
<sequence>MLKLAADKKTSKKKVKGMTMVLHSQSGPGSSSSPGGG</sequence>
<feature type="non-terminal residue" evidence="2">
    <location>
        <position position="37"/>
    </location>
</feature>
<evidence type="ECO:0000256" key="1">
    <source>
        <dbReference type="SAM" id="MobiDB-lite"/>
    </source>
</evidence>
<feature type="region of interest" description="Disordered" evidence="1">
    <location>
        <begin position="1"/>
        <end position="37"/>
    </location>
</feature>
<reference evidence="2 3" key="1">
    <citation type="journal article" date="2018" name="Front. Plant Sci.">
        <title>Red Clover (Trifolium pratense) and Zigzag Clover (T. medium) - A Picture of Genomic Similarities and Differences.</title>
        <authorList>
            <person name="Dluhosova J."/>
            <person name="Istvanek J."/>
            <person name="Nedelnik J."/>
            <person name="Repkova J."/>
        </authorList>
    </citation>
    <scope>NUCLEOTIDE SEQUENCE [LARGE SCALE GENOMIC DNA]</scope>
    <source>
        <strain evidence="3">cv. 10/8</strain>
        <tissue evidence="2">Leaf</tissue>
    </source>
</reference>
<feature type="compositionally biased region" description="Low complexity" evidence="1">
    <location>
        <begin position="17"/>
        <end position="37"/>
    </location>
</feature>
<dbReference type="AlphaFoldDB" id="A0A392S539"/>
<comment type="caution">
    <text evidence="2">The sequence shown here is derived from an EMBL/GenBank/DDBJ whole genome shotgun (WGS) entry which is preliminary data.</text>
</comment>
<evidence type="ECO:0000313" key="2">
    <source>
        <dbReference type="EMBL" id="MCI43938.1"/>
    </source>
</evidence>
<evidence type="ECO:0000313" key="3">
    <source>
        <dbReference type="Proteomes" id="UP000265520"/>
    </source>
</evidence>
<dbReference type="Proteomes" id="UP000265520">
    <property type="component" value="Unassembled WGS sequence"/>
</dbReference>
<organism evidence="2 3">
    <name type="scientific">Trifolium medium</name>
    <dbReference type="NCBI Taxonomy" id="97028"/>
    <lineage>
        <taxon>Eukaryota</taxon>
        <taxon>Viridiplantae</taxon>
        <taxon>Streptophyta</taxon>
        <taxon>Embryophyta</taxon>
        <taxon>Tracheophyta</taxon>
        <taxon>Spermatophyta</taxon>
        <taxon>Magnoliopsida</taxon>
        <taxon>eudicotyledons</taxon>
        <taxon>Gunneridae</taxon>
        <taxon>Pentapetalae</taxon>
        <taxon>rosids</taxon>
        <taxon>fabids</taxon>
        <taxon>Fabales</taxon>
        <taxon>Fabaceae</taxon>
        <taxon>Papilionoideae</taxon>
        <taxon>50 kb inversion clade</taxon>
        <taxon>NPAAA clade</taxon>
        <taxon>Hologalegina</taxon>
        <taxon>IRL clade</taxon>
        <taxon>Trifolieae</taxon>
        <taxon>Trifolium</taxon>
    </lineage>
</organism>
<keyword evidence="3" id="KW-1185">Reference proteome</keyword>
<dbReference type="EMBL" id="LXQA010323977">
    <property type="protein sequence ID" value="MCI43938.1"/>
    <property type="molecule type" value="Genomic_DNA"/>
</dbReference>
<name>A0A392S539_9FABA</name>
<proteinExistence type="predicted"/>